<dbReference type="GO" id="GO:0005634">
    <property type="term" value="C:nucleus"/>
    <property type="evidence" value="ECO:0007669"/>
    <property type="project" value="UniProtKB-SubCell"/>
</dbReference>
<comment type="similarity">
    <text evidence="3">Belongs to the DIF1/spd1 family.</text>
</comment>
<evidence type="ECO:0000256" key="2">
    <source>
        <dbReference type="ARBA" id="ARBA00004496"/>
    </source>
</evidence>
<dbReference type="PANTHER" id="PTHR28081">
    <property type="entry name" value="DAMAGE-REGULATED IMPORT FACILITATOR 1-RELATED"/>
    <property type="match status" value="1"/>
</dbReference>
<comment type="subcellular location">
    <subcellularLocation>
        <location evidence="2">Cytoplasm</location>
    </subcellularLocation>
    <subcellularLocation>
        <location evidence="1">Nucleus</location>
    </subcellularLocation>
</comment>
<accession>A0AAN6MWZ7</accession>
<evidence type="ECO:0000256" key="5">
    <source>
        <dbReference type="ARBA" id="ARBA00023242"/>
    </source>
</evidence>
<dbReference type="GO" id="GO:0005737">
    <property type="term" value="C:cytoplasm"/>
    <property type="evidence" value="ECO:0007669"/>
    <property type="project" value="UniProtKB-SubCell"/>
</dbReference>
<protein>
    <submittedName>
        <fullName evidence="7">Ribonucleotide reductase</fullName>
    </submittedName>
</protein>
<keyword evidence="8" id="KW-1185">Reference proteome</keyword>
<dbReference type="GO" id="GO:1990846">
    <property type="term" value="F:ribonucleoside-diphosphate reductase inhibitor activity"/>
    <property type="evidence" value="ECO:0007669"/>
    <property type="project" value="TreeGrafter"/>
</dbReference>
<keyword evidence="5" id="KW-0539">Nucleus</keyword>
<reference evidence="8" key="1">
    <citation type="journal article" date="2023" name="Mol. Phylogenet. Evol.">
        <title>Genome-scale phylogeny and comparative genomics of the fungal order Sordariales.</title>
        <authorList>
            <person name="Hensen N."/>
            <person name="Bonometti L."/>
            <person name="Westerberg I."/>
            <person name="Brannstrom I.O."/>
            <person name="Guillou S."/>
            <person name="Cros-Aarteil S."/>
            <person name="Calhoun S."/>
            <person name="Haridas S."/>
            <person name="Kuo A."/>
            <person name="Mondo S."/>
            <person name="Pangilinan J."/>
            <person name="Riley R."/>
            <person name="LaButti K."/>
            <person name="Andreopoulos B."/>
            <person name="Lipzen A."/>
            <person name="Chen C."/>
            <person name="Yan M."/>
            <person name="Daum C."/>
            <person name="Ng V."/>
            <person name="Clum A."/>
            <person name="Steindorff A."/>
            <person name="Ohm R.A."/>
            <person name="Martin F."/>
            <person name="Silar P."/>
            <person name="Natvig D.O."/>
            <person name="Lalanne C."/>
            <person name="Gautier V."/>
            <person name="Ament-Velasquez S.L."/>
            <person name="Kruys A."/>
            <person name="Hutchinson M.I."/>
            <person name="Powell A.J."/>
            <person name="Barry K."/>
            <person name="Miller A.N."/>
            <person name="Grigoriev I.V."/>
            <person name="Debuchy R."/>
            <person name="Gladieux P."/>
            <person name="Hiltunen Thoren M."/>
            <person name="Johannesson H."/>
        </authorList>
    </citation>
    <scope>NUCLEOTIDE SEQUENCE [LARGE SCALE GENOMIC DNA]</scope>
    <source>
        <strain evidence="8">CBS 340.73</strain>
    </source>
</reference>
<evidence type="ECO:0000256" key="1">
    <source>
        <dbReference type="ARBA" id="ARBA00004123"/>
    </source>
</evidence>
<evidence type="ECO:0000256" key="6">
    <source>
        <dbReference type="SAM" id="MobiDB-lite"/>
    </source>
</evidence>
<keyword evidence="4" id="KW-0963">Cytoplasm</keyword>
<dbReference type="Proteomes" id="UP001303473">
    <property type="component" value="Unassembled WGS sequence"/>
</dbReference>
<comment type="caution">
    <text evidence="7">The sequence shown here is derived from an EMBL/GenBank/DDBJ whole genome shotgun (WGS) entry which is preliminary data.</text>
</comment>
<feature type="region of interest" description="Disordered" evidence="6">
    <location>
        <begin position="86"/>
        <end position="107"/>
    </location>
</feature>
<dbReference type="Pfam" id="PF08591">
    <property type="entry name" value="RNR_inhib"/>
    <property type="match status" value="1"/>
</dbReference>
<organism evidence="7 8">
    <name type="scientific">Diplogelasinospora grovesii</name>
    <dbReference type="NCBI Taxonomy" id="303347"/>
    <lineage>
        <taxon>Eukaryota</taxon>
        <taxon>Fungi</taxon>
        <taxon>Dikarya</taxon>
        <taxon>Ascomycota</taxon>
        <taxon>Pezizomycotina</taxon>
        <taxon>Sordariomycetes</taxon>
        <taxon>Sordariomycetidae</taxon>
        <taxon>Sordariales</taxon>
        <taxon>Diplogelasinosporaceae</taxon>
        <taxon>Diplogelasinospora</taxon>
    </lineage>
</organism>
<dbReference type="PANTHER" id="PTHR28081:SF1">
    <property type="entry name" value="DAMAGE-REGULATED IMPORT FACILITATOR 1"/>
    <property type="match status" value="1"/>
</dbReference>
<evidence type="ECO:0000256" key="3">
    <source>
        <dbReference type="ARBA" id="ARBA00005459"/>
    </source>
</evidence>
<sequence>MPDTRIKRQFAGAACDPAQRQITAFFEKAPSDSDVQATSLVPAALNGPVLPGEVRSNLISVGMRVRKSVPEGYKTTSQYRRLSLFSEDDGSTSHPRVNLTSGPALPRASASNNSIRELAPFCGIHKVGGLGVQSEPRSPSSPTSFNTAAFTLPTIMEDDDMNSMPSLTSSQGSSTSLFSTAYTATPTNDRKRVFIADVDEEDIEFATAYQGPTCRSDNPWLEFEAASRALTANGWQQTRILAVPKSRRGADKPGAAVDVGVPLAQIGQENVEMTEDDDFEEATFFDYQSEGFDMEAE</sequence>
<dbReference type="EMBL" id="MU853992">
    <property type="protein sequence ID" value="KAK3934421.1"/>
    <property type="molecule type" value="Genomic_DNA"/>
</dbReference>
<dbReference type="GO" id="GO:0008104">
    <property type="term" value="P:intracellular protein localization"/>
    <property type="evidence" value="ECO:0007669"/>
    <property type="project" value="TreeGrafter"/>
</dbReference>
<evidence type="ECO:0000313" key="8">
    <source>
        <dbReference type="Proteomes" id="UP001303473"/>
    </source>
</evidence>
<proteinExistence type="inferred from homology"/>
<name>A0AAN6MWZ7_9PEZI</name>
<gene>
    <name evidence="7" type="ORF">QBC46DRAFT_79294</name>
</gene>
<dbReference type="InterPro" id="IPR013900">
    <property type="entry name" value="RNR_inhibitor"/>
</dbReference>
<feature type="compositionally biased region" description="Polar residues" evidence="6">
    <location>
        <begin position="92"/>
        <end position="101"/>
    </location>
</feature>
<evidence type="ECO:0000313" key="7">
    <source>
        <dbReference type="EMBL" id="KAK3934421.1"/>
    </source>
</evidence>
<evidence type="ECO:0000256" key="4">
    <source>
        <dbReference type="ARBA" id="ARBA00022490"/>
    </source>
</evidence>
<dbReference type="AlphaFoldDB" id="A0AAN6MWZ7"/>